<name>A0ABY4WXH5_9GAMM</name>
<keyword evidence="2" id="KW-0472">Membrane</keyword>
<feature type="region of interest" description="Disordered" evidence="1">
    <location>
        <begin position="1"/>
        <end position="43"/>
    </location>
</feature>
<feature type="transmembrane region" description="Helical" evidence="2">
    <location>
        <begin position="124"/>
        <end position="149"/>
    </location>
</feature>
<evidence type="ECO:0000256" key="1">
    <source>
        <dbReference type="SAM" id="MobiDB-lite"/>
    </source>
</evidence>
<keyword evidence="2" id="KW-1133">Transmembrane helix</keyword>
<gene>
    <name evidence="3" type="ORF">K6Q96_06740</name>
</gene>
<sequence>MSSNKKSTSNLHSVEAEKKLEEPIKNDTQDRSDQYRNINQSESGSNENHKIIRLYMLFFILIFILTIVSILNQGLYRINEETLLVINQAFNALVILLIPFILGAIGGISRIIMSGLRVADEVSLIISSGLMAAFSWIGIKSGVLLAIVAPHMELKGFETYSVVQNPENFYTMALVAIFVGMFSTNLYLFINQRVESLTNQTKHDVADSSSKK</sequence>
<feature type="transmembrane region" description="Helical" evidence="2">
    <location>
        <begin position="169"/>
        <end position="190"/>
    </location>
</feature>
<evidence type="ECO:0000313" key="4">
    <source>
        <dbReference type="Proteomes" id="UP001056255"/>
    </source>
</evidence>
<feature type="compositionally biased region" description="Polar residues" evidence="1">
    <location>
        <begin position="1"/>
        <end position="12"/>
    </location>
</feature>
<dbReference type="RefSeq" id="WP_251878899.1">
    <property type="nucleotide sequence ID" value="NZ_CP082275.1"/>
</dbReference>
<keyword evidence="4" id="KW-1185">Reference proteome</keyword>
<proteinExistence type="predicted"/>
<reference evidence="3" key="1">
    <citation type="submission" date="2021-08" db="EMBL/GenBank/DDBJ databases">
        <authorList>
            <person name="Sakaguchi M."/>
            <person name="Kikuchi T."/>
            <person name="Urbanczyk H."/>
        </authorList>
    </citation>
    <scope>NUCLEOTIDE SEQUENCE</scope>
    <source>
        <strain evidence="3">020920N</strain>
    </source>
</reference>
<organism evidence="3 4">
    <name type="scientific">Grimontia kaedaensis</name>
    <dbReference type="NCBI Taxonomy" id="2872157"/>
    <lineage>
        <taxon>Bacteria</taxon>
        <taxon>Pseudomonadati</taxon>
        <taxon>Pseudomonadota</taxon>
        <taxon>Gammaproteobacteria</taxon>
        <taxon>Vibrionales</taxon>
        <taxon>Vibrionaceae</taxon>
        <taxon>Grimontia</taxon>
    </lineage>
</organism>
<evidence type="ECO:0000256" key="2">
    <source>
        <dbReference type="SAM" id="Phobius"/>
    </source>
</evidence>
<feature type="transmembrane region" description="Helical" evidence="2">
    <location>
        <begin position="92"/>
        <end position="112"/>
    </location>
</feature>
<accession>A0ABY4WXH5</accession>
<evidence type="ECO:0000313" key="3">
    <source>
        <dbReference type="EMBL" id="USH03684.1"/>
    </source>
</evidence>
<dbReference type="EMBL" id="CP082275">
    <property type="protein sequence ID" value="USH03684.1"/>
    <property type="molecule type" value="Genomic_DNA"/>
</dbReference>
<feature type="transmembrane region" description="Helical" evidence="2">
    <location>
        <begin position="54"/>
        <end position="72"/>
    </location>
</feature>
<dbReference type="Proteomes" id="UP001056255">
    <property type="component" value="Chromosome I"/>
</dbReference>
<keyword evidence="2" id="KW-0812">Transmembrane</keyword>
<feature type="compositionally biased region" description="Basic and acidic residues" evidence="1">
    <location>
        <begin position="14"/>
        <end position="34"/>
    </location>
</feature>
<protein>
    <submittedName>
        <fullName evidence="3">Uncharacterized protein</fullName>
    </submittedName>
</protein>